<dbReference type="Proteomes" id="UP001465976">
    <property type="component" value="Unassembled WGS sequence"/>
</dbReference>
<keyword evidence="1" id="KW-1133">Transmembrane helix</keyword>
<accession>A0ABR3EZL2</accession>
<protein>
    <submittedName>
        <fullName evidence="2">Uncharacterized protein</fullName>
    </submittedName>
</protein>
<name>A0ABR3EZL2_9AGAR</name>
<gene>
    <name evidence="2" type="ORF">V5O48_013605</name>
</gene>
<evidence type="ECO:0000256" key="1">
    <source>
        <dbReference type="SAM" id="Phobius"/>
    </source>
</evidence>
<keyword evidence="1" id="KW-0812">Transmembrane</keyword>
<proteinExistence type="predicted"/>
<reference evidence="2 3" key="1">
    <citation type="submission" date="2024-02" db="EMBL/GenBank/DDBJ databases">
        <title>A draft genome for the cacao thread blight pathogen Marasmius crinis-equi.</title>
        <authorList>
            <person name="Cohen S.P."/>
            <person name="Baruah I.K."/>
            <person name="Amoako-Attah I."/>
            <person name="Bukari Y."/>
            <person name="Meinhardt L.W."/>
            <person name="Bailey B.A."/>
        </authorList>
    </citation>
    <scope>NUCLEOTIDE SEQUENCE [LARGE SCALE GENOMIC DNA]</scope>
    <source>
        <strain evidence="2 3">GH-76</strain>
    </source>
</reference>
<feature type="transmembrane region" description="Helical" evidence="1">
    <location>
        <begin position="65"/>
        <end position="82"/>
    </location>
</feature>
<comment type="caution">
    <text evidence="2">The sequence shown here is derived from an EMBL/GenBank/DDBJ whole genome shotgun (WGS) entry which is preliminary data.</text>
</comment>
<evidence type="ECO:0000313" key="3">
    <source>
        <dbReference type="Proteomes" id="UP001465976"/>
    </source>
</evidence>
<dbReference type="EMBL" id="JBAHYK010001355">
    <property type="protein sequence ID" value="KAL0568374.1"/>
    <property type="molecule type" value="Genomic_DNA"/>
</dbReference>
<organism evidence="2 3">
    <name type="scientific">Marasmius crinis-equi</name>
    <dbReference type="NCBI Taxonomy" id="585013"/>
    <lineage>
        <taxon>Eukaryota</taxon>
        <taxon>Fungi</taxon>
        <taxon>Dikarya</taxon>
        <taxon>Basidiomycota</taxon>
        <taxon>Agaricomycotina</taxon>
        <taxon>Agaricomycetes</taxon>
        <taxon>Agaricomycetidae</taxon>
        <taxon>Agaricales</taxon>
        <taxon>Marasmiineae</taxon>
        <taxon>Marasmiaceae</taxon>
        <taxon>Marasmius</taxon>
    </lineage>
</organism>
<keyword evidence="1" id="KW-0472">Membrane</keyword>
<evidence type="ECO:0000313" key="2">
    <source>
        <dbReference type="EMBL" id="KAL0568374.1"/>
    </source>
</evidence>
<sequence length="90" mass="10421">MVIQDFKLQTVEDIRGAELDLIIFHIATAFTSERLSLKPPSHFPSAPRFRTQDQETSAIVRQLKIITLVGLLQMSILPWLWVRWMSSTVR</sequence>
<keyword evidence="3" id="KW-1185">Reference proteome</keyword>